<feature type="region of interest" description="Disordered" evidence="4">
    <location>
        <begin position="457"/>
        <end position="487"/>
    </location>
</feature>
<feature type="compositionally biased region" description="Basic and acidic residues" evidence="4">
    <location>
        <begin position="457"/>
        <end position="468"/>
    </location>
</feature>
<dbReference type="PROSITE" id="PS01036">
    <property type="entry name" value="HSP70_3"/>
    <property type="match status" value="1"/>
</dbReference>
<dbReference type="Gene3D" id="3.90.640.10">
    <property type="entry name" value="Actin, Chain A, domain 4"/>
    <property type="match status" value="1"/>
</dbReference>
<dbReference type="Gene3D" id="3.30.420.40">
    <property type="match status" value="2"/>
</dbReference>
<dbReference type="GO" id="GO:0005524">
    <property type="term" value="F:ATP binding"/>
    <property type="evidence" value="ECO:0007669"/>
    <property type="project" value="UniProtKB-KW"/>
</dbReference>
<name>A0AAV5QRT9_9ASCO</name>
<dbReference type="InterPro" id="IPR043129">
    <property type="entry name" value="ATPase_NBD"/>
</dbReference>
<dbReference type="AlphaFoldDB" id="A0AAV5QRT9"/>
<comment type="similarity">
    <text evidence="1">Belongs to the heat shock protein 70 family.</text>
</comment>
<dbReference type="Pfam" id="PF00012">
    <property type="entry name" value="HSP70"/>
    <property type="match status" value="1"/>
</dbReference>
<evidence type="ECO:0000256" key="3">
    <source>
        <dbReference type="ARBA" id="ARBA00022840"/>
    </source>
</evidence>
<dbReference type="GO" id="GO:0140662">
    <property type="term" value="F:ATP-dependent protein folding chaperone"/>
    <property type="evidence" value="ECO:0007669"/>
    <property type="project" value="InterPro"/>
</dbReference>
<dbReference type="PANTHER" id="PTHR45639:SF32">
    <property type="entry name" value="HEAT SHOCK PROTEIN PDR13"/>
    <property type="match status" value="1"/>
</dbReference>
<reference evidence="5 6" key="1">
    <citation type="journal article" date="2023" name="Elife">
        <title>Identification of key yeast species and microbe-microbe interactions impacting larval growth of Drosophila in the wild.</title>
        <authorList>
            <person name="Mure A."/>
            <person name="Sugiura Y."/>
            <person name="Maeda R."/>
            <person name="Honda K."/>
            <person name="Sakurai N."/>
            <person name="Takahashi Y."/>
            <person name="Watada M."/>
            <person name="Katoh T."/>
            <person name="Gotoh A."/>
            <person name="Gotoh Y."/>
            <person name="Taniguchi I."/>
            <person name="Nakamura K."/>
            <person name="Hayashi T."/>
            <person name="Katayama T."/>
            <person name="Uemura T."/>
            <person name="Hattori Y."/>
        </authorList>
    </citation>
    <scope>NUCLEOTIDE SEQUENCE [LARGE SCALE GENOMIC DNA]</scope>
    <source>
        <strain evidence="5 6">SC-9</strain>
    </source>
</reference>
<evidence type="ECO:0000313" key="6">
    <source>
        <dbReference type="Proteomes" id="UP001360560"/>
    </source>
</evidence>
<dbReference type="Proteomes" id="UP001360560">
    <property type="component" value="Unassembled WGS sequence"/>
</dbReference>
<dbReference type="SUPFAM" id="SSF53067">
    <property type="entry name" value="Actin-like ATPase domain"/>
    <property type="match status" value="2"/>
</dbReference>
<evidence type="ECO:0000256" key="1">
    <source>
        <dbReference type="ARBA" id="ARBA00007381"/>
    </source>
</evidence>
<dbReference type="RefSeq" id="XP_064854626.1">
    <property type="nucleotide sequence ID" value="XM_064998554.1"/>
</dbReference>
<keyword evidence="6" id="KW-1185">Reference proteome</keyword>
<dbReference type="InterPro" id="IPR013126">
    <property type="entry name" value="Hsp_70_fam"/>
</dbReference>
<comment type="caution">
    <text evidence="5">The sequence shown here is derived from an EMBL/GenBank/DDBJ whole genome shotgun (WGS) entry which is preliminary data.</text>
</comment>
<accession>A0AAV5QRT9</accession>
<gene>
    <name evidence="5" type="ORF">DASC09_049550</name>
</gene>
<dbReference type="InterPro" id="IPR018181">
    <property type="entry name" value="Heat_shock_70_CS"/>
</dbReference>
<feature type="compositionally biased region" description="Acidic residues" evidence="4">
    <location>
        <begin position="469"/>
        <end position="486"/>
    </location>
</feature>
<proteinExistence type="inferred from homology"/>
<dbReference type="FunFam" id="3.90.640.10:FF:000010">
    <property type="entry name" value="heat shock 70 kDa protein 14"/>
    <property type="match status" value="1"/>
</dbReference>
<sequence>MSTVIGINFGNSASSIAVATADGKADIIANQDGERSIPTALAYAGEDEYYGGQALAQLLRNPTNTIIGFRDYLGVPFEKIDPTSAGNGAKPFNLDGKVGYKIKRSEDKEEILTIDEVVSRHLTQLKLSAEDFIGSSIDGVVIGIPTNFNEEQQKALVAASEKAGMKVLQLIKEPSAALLAYTTNVNELAKDKLYVVADFGGLRSDAAVIAVRSGIMTILETAHDYELGGAKIDSALAEYFAKEFEKKFKSNPRNNHKSITKLQAATITTKKTLSNVTTATISIDSLNDGYDFHSTINRMRFDLAARSVASQMTTFVENIVKKAGYDTLDIDEILLVGGTSFVPKIAANLEAVFPESVKIISPATPKAIDPVDLIARGAALQASMIESFDEAEVKEALQPVIVNTPHLTKALGILDAEGKFVQILRSEAATPVRRSIKVAAPKGDALISIYEAERDIKETTVEQAPKEEKEEDDEESDWSDDEDDEPEIIREKIFVPKAKIADLVVKDVSEGATIEITIDINKNNELQVFAREDKPDATVTKVKI</sequence>
<dbReference type="GO" id="GO:0005829">
    <property type="term" value="C:cytosol"/>
    <property type="evidence" value="ECO:0007669"/>
    <property type="project" value="TreeGrafter"/>
</dbReference>
<evidence type="ECO:0000256" key="2">
    <source>
        <dbReference type="ARBA" id="ARBA00022741"/>
    </source>
</evidence>
<dbReference type="GO" id="GO:0005634">
    <property type="term" value="C:nucleus"/>
    <property type="evidence" value="ECO:0007669"/>
    <property type="project" value="TreeGrafter"/>
</dbReference>
<dbReference type="PANTHER" id="PTHR45639">
    <property type="entry name" value="HSC70CB, ISOFORM G-RELATED"/>
    <property type="match status" value="1"/>
</dbReference>
<protein>
    <submittedName>
        <fullName evidence="5">Ssz1 protein</fullName>
    </submittedName>
</protein>
<organism evidence="5 6">
    <name type="scientific">Saccharomycopsis crataegensis</name>
    <dbReference type="NCBI Taxonomy" id="43959"/>
    <lineage>
        <taxon>Eukaryota</taxon>
        <taxon>Fungi</taxon>
        <taxon>Dikarya</taxon>
        <taxon>Ascomycota</taxon>
        <taxon>Saccharomycotina</taxon>
        <taxon>Saccharomycetes</taxon>
        <taxon>Saccharomycopsidaceae</taxon>
        <taxon>Saccharomycopsis</taxon>
    </lineage>
</organism>
<dbReference type="PRINTS" id="PR00301">
    <property type="entry name" value="HEATSHOCK70"/>
</dbReference>
<dbReference type="Gene3D" id="3.30.30.30">
    <property type="match status" value="1"/>
</dbReference>
<evidence type="ECO:0000256" key="4">
    <source>
        <dbReference type="SAM" id="MobiDB-lite"/>
    </source>
</evidence>
<keyword evidence="3" id="KW-0067">ATP-binding</keyword>
<evidence type="ECO:0000313" key="5">
    <source>
        <dbReference type="EMBL" id="GMM37630.1"/>
    </source>
</evidence>
<dbReference type="GeneID" id="90075605"/>
<keyword evidence="2" id="KW-0547">Nucleotide-binding</keyword>
<dbReference type="EMBL" id="BTFZ01000012">
    <property type="protein sequence ID" value="GMM37630.1"/>
    <property type="molecule type" value="Genomic_DNA"/>
</dbReference>